<dbReference type="SUPFAM" id="SSF51679">
    <property type="entry name" value="Bacterial luciferase-like"/>
    <property type="match status" value="1"/>
</dbReference>
<sequence length="359" mass="39407">MSDQSGIQMEIGISTFLEASAKPVNGESVSHAERLRRAVEEIVLADQVGLDVYGIGEHHRTDFAASAPPVILAAAATQTKHIRLTSAVTVLSSDDPVRVYQQFATLDALSNGRSEIMAGRGSFIESFPLFGYSLDDYDELYDEKLQLLLAIRESEKVSWPASRHRPAIDNLGVYPRAVQQPLPVWIATGGNAQSSIRSGMLGLPIAYAIIGGMPERFAPLVDLYKRAAAQAGHDASKLQIATHSHGIVADTSQKAMDLFYPGRLHVMNKIGRERGWAGQYNRATFDEECGLRGCLYVGDPEYVAEKIVLLRRNLGVTRFFLHVDSESLPHRDVLRSIELLGTKVAPIVRKELARTESGK</sequence>
<evidence type="ECO:0000313" key="4">
    <source>
        <dbReference type="EMBL" id="MEK8127128.1"/>
    </source>
</evidence>
<dbReference type="InterPro" id="IPR036661">
    <property type="entry name" value="Luciferase-like_sf"/>
</dbReference>
<evidence type="ECO:0000313" key="5">
    <source>
        <dbReference type="Proteomes" id="UP001469365"/>
    </source>
</evidence>
<dbReference type="PANTHER" id="PTHR30137">
    <property type="entry name" value="LUCIFERASE-LIKE MONOOXYGENASE"/>
    <property type="match status" value="1"/>
</dbReference>
<dbReference type="GO" id="GO:0016491">
    <property type="term" value="F:oxidoreductase activity"/>
    <property type="evidence" value="ECO:0007669"/>
    <property type="project" value="UniProtKB-KW"/>
</dbReference>
<dbReference type="NCBIfam" id="TIGR03858">
    <property type="entry name" value="LLM_2I7G"/>
    <property type="match status" value="1"/>
</dbReference>
<keyword evidence="5" id="KW-1185">Reference proteome</keyword>
<accession>A0ABU9DGD3</accession>
<evidence type="ECO:0000256" key="2">
    <source>
        <dbReference type="ARBA" id="ARBA00023033"/>
    </source>
</evidence>
<dbReference type="EMBL" id="JBBPCC010000002">
    <property type="protein sequence ID" value="MEK8127128.1"/>
    <property type="molecule type" value="Genomic_DNA"/>
</dbReference>
<evidence type="ECO:0000256" key="1">
    <source>
        <dbReference type="ARBA" id="ARBA00023002"/>
    </source>
</evidence>
<protein>
    <submittedName>
        <fullName evidence="4">LLM class flavin-dependent oxidoreductase</fullName>
        <ecNumber evidence="4">1.-.-.-</ecNumber>
    </submittedName>
</protein>
<evidence type="ECO:0000259" key="3">
    <source>
        <dbReference type="Pfam" id="PF00296"/>
    </source>
</evidence>
<dbReference type="InterPro" id="IPR050766">
    <property type="entry name" value="Bact_Lucif_Oxidored"/>
</dbReference>
<dbReference type="PANTHER" id="PTHR30137:SF8">
    <property type="entry name" value="BLR5498 PROTEIN"/>
    <property type="match status" value="1"/>
</dbReference>
<keyword evidence="2" id="KW-0503">Monooxygenase</keyword>
<reference evidence="4 5" key="1">
    <citation type="submission" date="2024-04" db="EMBL/GenBank/DDBJ databases">
        <title>draft genome sequnece of Paenibacillus filicis.</title>
        <authorList>
            <person name="Kim D.-U."/>
        </authorList>
    </citation>
    <scope>NUCLEOTIDE SEQUENCE [LARGE SCALE GENOMIC DNA]</scope>
    <source>
        <strain evidence="4 5">KACC14197</strain>
    </source>
</reference>
<dbReference type="InterPro" id="IPR022290">
    <property type="entry name" value="LLM_Atu2307-like"/>
</dbReference>
<keyword evidence="1 4" id="KW-0560">Oxidoreductase</keyword>
<dbReference type="Gene3D" id="3.20.20.30">
    <property type="entry name" value="Luciferase-like domain"/>
    <property type="match status" value="1"/>
</dbReference>
<gene>
    <name evidence="4" type="ORF">WMW72_04300</name>
</gene>
<dbReference type="InterPro" id="IPR011251">
    <property type="entry name" value="Luciferase-like_dom"/>
</dbReference>
<dbReference type="RefSeq" id="WP_341414186.1">
    <property type="nucleotide sequence ID" value="NZ_JBBPCC010000002.1"/>
</dbReference>
<comment type="caution">
    <text evidence="4">The sequence shown here is derived from an EMBL/GenBank/DDBJ whole genome shotgun (WGS) entry which is preliminary data.</text>
</comment>
<proteinExistence type="predicted"/>
<dbReference type="Pfam" id="PF00296">
    <property type="entry name" value="Bac_luciferase"/>
    <property type="match status" value="1"/>
</dbReference>
<dbReference type="EC" id="1.-.-.-" evidence="4"/>
<organism evidence="4 5">
    <name type="scientific">Paenibacillus filicis</name>
    <dbReference type="NCBI Taxonomy" id="669464"/>
    <lineage>
        <taxon>Bacteria</taxon>
        <taxon>Bacillati</taxon>
        <taxon>Bacillota</taxon>
        <taxon>Bacilli</taxon>
        <taxon>Bacillales</taxon>
        <taxon>Paenibacillaceae</taxon>
        <taxon>Paenibacillus</taxon>
    </lineage>
</organism>
<dbReference type="Proteomes" id="UP001469365">
    <property type="component" value="Unassembled WGS sequence"/>
</dbReference>
<name>A0ABU9DGD3_9BACL</name>
<feature type="domain" description="Luciferase-like" evidence="3">
    <location>
        <begin position="9"/>
        <end position="317"/>
    </location>
</feature>